<feature type="region of interest" description="Disordered" evidence="2">
    <location>
        <begin position="202"/>
        <end position="224"/>
    </location>
</feature>
<dbReference type="Gene3D" id="1.10.720.30">
    <property type="entry name" value="SAP domain"/>
    <property type="match status" value="1"/>
</dbReference>
<feature type="region of interest" description="Disordered" evidence="2">
    <location>
        <begin position="1"/>
        <end position="160"/>
    </location>
</feature>
<keyword evidence="1" id="KW-0175">Coiled coil</keyword>
<dbReference type="PANTHER" id="PTHR22793:SF12">
    <property type="entry name" value="MYOCARDIN-RELATED TRANSCRIPTION FACTOR, ISOFORM H"/>
    <property type="match status" value="1"/>
</dbReference>
<evidence type="ECO:0000313" key="5">
    <source>
        <dbReference type="RefSeq" id="XP_022235778.1"/>
    </source>
</evidence>
<feature type="compositionally biased region" description="Polar residues" evidence="2">
    <location>
        <begin position="550"/>
        <end position="562"/>
    </location>
</feature>
<feature type="compositionally biased region" description="Basic residues" evidence="2">
    <location>
        <begin position="125"/>
        <end position="141"/>
    </location>
</feature>
<accession>A0ABM1RWM3</accession>
<dbReference type="PANTHER" id="PTHR22793">
    <property type="entry name" value="MYOCARDIN-RELATED TRANSCRIPTION FACTOR-RELATED"/>
    <property type="match status" value="1"/>
</dbReference>
<dbReference type="SUPFAM" id="SSF68906">
    <property type="entry name" value="SAP domain"/>
    <property type="match status" value="1"/>
</dbReference>
<keyword evidence="4" id="KW-1185">Reference proteome</keyword>
<feature type="compositionally biased region" description="Polar residues" evidence="2">
    <location>
        <begin position="204"/>
        <end position="224"/>
    </location>
</feature>
<feature type="non-terminal residue" evidence="5">
    <location>
        <position position="1"/>
    </location>
</feature>
<proteinExistence type="predicted"/>
<dbReference type="GeneID" id="111083498"/>
<feature type="region of interest" description="Disordered" evidence="2">
    <location>
        <begin position="550"/>
        <end position="586"/>
    </location>
</feature>
<dbReference type="InterPro" id="IPR036361">
    <property type="entry name" value="SAP_dom_sf"/>
</dbReference>
<feature type="coiled-coil region" evidence="1">
    <location>
        <begin position="376"/>
        <end position="403"/>
    </location>
</feature>
<feature type="compositionally biased region" description="Low complexity" evidence="2">
    <location>
        <begin position="630"/>
        <end position="648"/>
    </location>
</feature>
<name>A0ABM1RWM3_LIMPO</name>
<reference evidence="5" key="1">
    <citation type="submission" date="2025-08" db="UniProtKB">
        <authorList>
            <consortium name="RefSeq"/>
        </authorList>
    </citation>
    <scope>IDENTIFICATION</scope>
    <source>
        <tissue evidence="5">Muscle</tissue>
    </source>
</reference>
<feature type="compositionally biased region" description="Low complexity" evidence="2">
    <location>
        <begin position="68"/>
        <end position="103"/>
    </location>
</feature>
<dbReference type="SMART" id="SM00513">
    <property type="entry name" value="SAP"/>
    <property type="match status" value="1"/>
</dbReference>
<evidence type="ECO:0000259" key="3">
    <source>
        <dbReference type="PROSITE" id="PS50800"/>
    </source>
</evidence>
<dbReference type="PROSITE" id="PS50800">
    <property type="entry name" value="SAP"/>
    <property type="match status" value="1"/>
</dbReference>
<gene>
    <name evidence="5" type="primary">LOC111083498</name>
</gene>
<organism evidence="4 5">
    <name type="scientific">Limulus polyphemus</name>
    <name type="common">Atlantic horseshoe crab</name>
    <dbReference type="NCBI Taxonomy" id="6850"/>
    <lineage>
        <taxon>Eukaryota</taxon>
        <taxon>Metazoa</taxon>
        <taxon>Ecdysozoa</taxon>
        <taxon>Arthropoda</taxon>
        <taxon>Chelicerata</taxon>
        <taxon>Merostomata</taxon>
        <taxon>Xiphosura</taxon>
        <taxon>Limulidae</taxon>
        <taxon>Limulus</taxon>
    </lineage>
</organism>
<evidence type="ECO:0000256" key="2">
    <source>
        <dbReference type="SAM" id="MobiDB-lite"/>
    </source>
</evidence>
<feature type="region of interest" description="Disordered" evidence="2">
    <location>
        <begin position="627"/>
        <end position="653"/>
    </location>
</feature>
<sequence length="796" mass="86401">GQIPFKKTSEGEICKHPPTRFVLEEDNSSEGALSPLQDVNDQSQNSFTSIETRQTSPIPVLESPSSYSDTRTTSFSSPPSSVSSPAWSQTLSPPSSQVKSPSQAVTGQDHGQTRELGGGSSSSSRSRKKSKSKIQPKTKTIKFHEYKGPPSAQKPPATLPANCENSYELLLQQQQLFLQWQLEWKQKYPQIVLSSAQKPHEDQTQFLTSGHTSIQESSPSNQQSLTKLEEMKVSDLKAELKRRNLPVSGSKPHLIERLKSYFDGSSQMTTSGAVEVLATRSNSAPSLPINVGGIILDTISTIPQQSPDNEMAPISPVVAMDTSLSVLSSPETSLTLYKSPASVEQATLASPASVVPMDVDNTSLDVGNNITNEDIVKIQQRQIQELQWELQKSKLQLQHQQSLMHHQQAVLPTVATAVAIPITNSQISSTVVTTVALPGSGVPTSGDTGSTVTRKLSQCQLPQEQRKSNILPATSTTNLRTFLQSNQPVCTVVSTDHQNQAVTARLVSSPQIPNSEPSKSFPGIIFCQTNPVINKPCVISAPNGFGHQRTGSLPNFNSNRSAKSGPVRTATEPQFFLTRPPPDYKEVSKQQKTLPAIHISNNDNQRKSKSIKSQAVDDVLEILIKNGELSPSAAHEPATPTTPETQTSNNHYDGPVFPTQLVLSPPSTMLNECDHGSQSTLELDFHLDLENLEAMDLGGVLASEDGHRAGGNYQLSNMAQSNDHEMDMELTELLNVILPHSSSGSTSSDSQPYYCGSNDHDPLLSTLGTNQETLDLFSLEEIEMRPPPALAWDFAT</sequence>
<feature type="domain" description="SAP" evidence="3">
    <location>
        <begin position="228"/>
        <end position="262"/>
    </location>
</feature>
<feature type="compositionally biased region" description="Polar residues" evidence="2">
    <location>
        <begin position="37"/>
        <end position="67"/>
    </location>
</feature>
<dbReference type="Pfam" id="PF02037">
    <property type="entry name" value="SAP"/>
    <property type="match status" value="1"/>
</dbReference>
<dbReference type="RefSeq" id="XP_022235778.1">
    <property type="nucleotide sequence ID" value="XM_022380070.1"/>
</dbReference>
<evidence type="ECO:0000313" key="4">
    <source>
        <dbReference type="Proteomes" id="UP000694941"/>
    </source>
</evidence>
<dbReference type="InterPro" id="IPR043451">
    <property type="entry name" value="Myocardin-like"/>
</dbReference>
<evidence type="ECO:0000256" key="1">
    <source>
        <dbReference type="SAM" id="Coils"/>
    </source>
</evidence>
<dbReference type="Proteomes" id="UP000694941">
    <property type="component" value="Unplaced"/>
</dbReference>
<dbReference type="InterPro" id="IPR003034">
    <property type="entry name" value="SAP_dom"/>
</dbReference>
<protein>
    <submittedName>
        <fullName evidence="5">MKL/myocardin-like protein 1</fullName>
    </submittedName>
</protein>